<dbReference type="InterPro" id="IPR008271">
    <property type="entry name" value="Ser/Thr_kinase_AS"/>
</dbReference>
<evidence type="ECO:0000313" key="9">
    <source>
        <dbReference type="EMBL" id="UPT22597.1"/>
    </source>
</evidence>
<dbReference type="InterPro" id="IPR017441">
    <property type="entry name" value="Protein_kinase_ATP_BS"/>
</dbReference>
<feature type="compositionally biased region" description="Pro residues" evidence="7">
    <location>
        <begin position="362"/>
        <end position="377"/>
    </location>
</feature>
<evidence type="ECO:0000313" key="10">
    <source>
        <dbReference type="Proteomes" id="UP000832041"/>
    </source>
</evidence>
<protein>
    <submittedName>
        <fullName evidence="9">Protein kinase</fullName>
    </submittedName>
</protein>
<dbReference type="PANTHER" id="PTHR44019">
    <property type="entry name" value="WD REPEAT-CONTAINING PROTEIN 55"/>
    <property type="match status" value="1"/>
</dbReference>
<feature type="repeat" description="WD" evidence="5">
    <location>
        <begin position="654"/>
        <end position="695"/>
    </location>
</feature>
<keyword evidence="10" id="KW-1185">Reference proteome</keyword>
<feature type="repeat" description="WD" evidence="5">
    <location>
        <begin position="570"/>
        <end position="611"/>
    </location>
</feature>
<feature type="repeat" description="WD" evidence="5">
    <location>
        <begin position="451"/>
        <end position="485"/>
    </location>
</feature>
<feature type="domain" description="Protein kinase" evidence="8">
    <location>
        <begin position="15"/>
        <end position="273"/>
    </location>
</feature>
<reference evidence="9 10" key="1">
    <citation type="submission" date="2020-04" db="EMBL/GenBank/DDBJ databases">
        <title>Thermobifida alba genome sequencing and assembly.</title>
        <authorList>
            <person name="Luzics S."/>
            <person name="Horvath B."/>
            <person name="Nagy I."/>
            <person name="Toth A."/>
            <person name="Nagy I."/>
            <person name="Kukolya J."/>
        </authorList>
    </citation>
    <scope>NUCLEOTIDE SEQUENCE [LARGE SCALE GENOMIC DNA]</scope>
    <source>
        <strain evidence="9 10">DSM 43795</strain>
    </source>
</reference>
<keyword evidence="4 6" id="KW-0067">ATP-binding</keyword>
<name>A0ABY4L4M5_THEAE</name>
<gene>
    <name evidence="9" type="ORF">FOF52_17910</name>
</gene>
<dbReference type="Pfam" id="PF00400">
    <property type="entry name" value="WD40"/>
    <property type="match status" value="7"/>
</dbReference>
<feature type="binding site" evidence="6">
    <location>
        <position position="43"/>
    </location>
    <ligand>
        <name>ATP</name>
        <dbReference type="ChEBI" id="CHEBI:30616"/>
    </ligand>
</feature>
<dbReference type="InterPro" id="IPR000719">
    <property type="entry name" value="Prot_kinase_dom"/>
</dbReference>
<proteinExistence type="predicted"/>
<keyword evidence="9" id="KW-0808">Transferase</keyword>
<keyword evidence="3 6" id="KW-0547">Nucleotide-binding</keyword>
<dbReference type="InterPro" id="IPR019775">
    <property type="entry name" value="WD40_repeat_CS"/>
</dbReference>
<dbReference type="InterPro" id="IPR050505">
    <property type="entry name" value="WDR55/POC1"/>
</dbReference>
<keyword evidence="9" id="KW-0418">Kinase</keyword>
<evidence type="ECO:0000256" key="1">
    <source>
        <dbReference type="ARBA" id="ARBA00022574"/>
    </source>
</evidence>
<feature type="repeat" description="WD" evidence="5">
    <location>
        <begin position="528"/>
        <end position="569"/>
    </location>
</feature>
<keyword evidence="2" id="KW-0677">Repeat</keyword>
<evidence type="ECO:0000256" key="3">
    <source>
        <dbReference type="ARBA" id="ARBA00022741"/>
    </source>
</evidence>
<dbReference type="InterPro" id="IPR011009">
    <property type="entry name" value="Kinase-like_dom_sf"/>
</dbReference>
<dbReference type="PROSITE" id="PS00108">
    <property type="entry name" value="PROTEIN_KINASE_ST"/>
    <property type="match status" value="1"/>
</dbReference>
<sequence length="732" mass="77065">MEPLQPGDPGRIGPYRLVSRLGVGGMGQVFLARSPGGRPVVVKVILPEYASDAEYRARFAREVEAARRVGGFHTAQVVDADPTADPPWMATAYVPGPSLRQAVTERGPLRDRNLRTLAAGLVEGLAAIHARDLVHRDFKPSNIILAADGPRVIDFGVARPLDGSSMTQSGAVIGTLAYMSPEQVGGGQVGQASDVFSLGTVLAFAATGRSPYMADSIGAIVARIVGPPPELTELPDDLRELIHACWEQDPDRRPTTAELLARLSTDQTGDDWPPSHLADLIGSVLSPGVVTSPNPSITAVESPEPHGPPELPRQHSPPLPDRPPDPGGGTEDGPRPPGPVTPEEDGLRSPVPVVPEEDGPRQPGPAVPNPGWSPPRVRPPRWKRFLRERRSLVGAAVTATVLGVAASLLVWLWTPSGLYSGETPPETGAPSGPAEWSGLTEPRVLDVGDQVLAVAFSPDGSVLAGGSADGAIRLWKAGDGEEPAVLEGHSDWVRSVAFSPDGSVLASASDDGTVRLWDVAAGEERAVLEGHSDWVRSVAFSPDGSVLASASDDRTVRLWDTGGGEERNTLDEHTHQVLAVAFSPDGSLLASASKDDTVRLWNTPDGEEQAALEGNAGNALSVAFSPDGSLLANGNEDHTVRLWDVAAGEERAVLEGHSDWVRSVAFSPDGSLLASASDDGTVRLWNTPDGEEREILDGHTDRVWSVAFSPEGSVLASASKDGTVRLRPLDTG</sequence>
<evidence type="ECO:0000256" key="5">
    <source>
        <dbReference type="PROSITE-ProRule" id="PRU00221"/>
    </source>
</evidence>
<evidence type="ECO:0000256" key="2">
    <source>
        <dbReference type="ARBA" id="ARBA00022737"/>
    </source>
</evidence>
<dbReference type="PROSITE" id="PS00107">
    <property type="entry name" value="PROTEIN_KINASE_ATP"/>
    <property type="match status" value="1"/>
</dbReference>
<dbReference type="CDD" id="cd00200">
    <property type="entry name" value="WD40"/>
    <property type="match status" value="1"/>
</dbReference>
<dbReference type="Pfam" id="PF00069">
    <property type="entry name" value="Pkinase"/>
    <property type="match status" value="1"/>
</dbReference>
<dbReference type="InterPro" id="IPR020472">
    <property type="entry name" value="WD40_PAC1"/>
</dbReference>
<dbReference type="SUPFAM" id="SSF56112">
    <property type="entry name" value="Protein kinase-like (PK-like)"/>
    <property type="match status" value="1"/>
</dbReference>
<feature type="region of interest" description="Disordered" evidence="7">
    <location>
        <begin position="292"/>
        <end position="378"/>
    </location>
</feature>
<dbReference type="GO" id="GO:0016301">
    <property type="term" value="F:kinase activity"/>
    <property type="evidence" value="ECO:0007669"/>
    <property type="project" value="UniProtKB-KW"/>
</dbReference>
<evidence type="ECO:0000256" key="7">
    <source>
        <dbReference type="SAM" id="MobiDB-lite"/>
    </source>
</evidence>
<feature type="repeat" description="WD" evidence="5">
    <location>
        <begin position="486"/>
        <end position="527"/>
    </location>
</feature>
<dbReference type="PROSITE" id="PS00678">
    <property type="entry name" value="WD_REPEATS_1"/>
    <property type="match status" value="1"/>
</dbReference>
<feature type="compositionally biased region" description="Pro residues" evidence="7">
    <location>
        <begin position="305"/>
        <end position="321"/>
    </location>
</feature>
<dbReference type="RefSeq" id="WP_248591092.1">
    <property type="nucleotide sequence ID" value="NZ_BAABEB010000036.1"/>
</dbReference>
<dbReference type="PRINTS" id="PR00320">
    <property type="entry name" value="GPROTEINBRPT"/>
</dbReference>
<evidence type="ECO:0000259" key="8">
    <source>
        <dbReference type="PROSITE" id="PS50011"/>
    </source>
</evidence>
<dbReference type="PANTHER" id="PTHR44019:SF8">
    <property type="entry name" value="POC1 CENTRIOLAR PROTEIN HOMOLOG"/>
    <property type="match status" value="1"/>
</dbReference>
<keyword evidence="1 5" id="KW-0853">WD repeat</keyword>
<feature type="repeat" description="WD" evidence="5">
    <location>
        <begin position="612"/>
        <end position="653"/>
    </location>
</feature>
<dbReference type="InterPro" id="IPR015943">
    <property type="entry name" value="WD40/YVTN_repeat-like_dom_sf"/>
</dbReference>
<dbReference type="InterPro" id="IPR001680">
    <property type="entry name" value="WD40_rpt"/>
</dbReference>
<dbReference type="PROSITE" id="PS50011">
    <property type="entry name" value="PROTEIN_KINASE_DOM"/>
    <property type="match status" value="1"/>
</dbReference>
<dbReference type="CDD" id="cd14014">
    <property type="entry name" value="STKc_PknB_like"/>
    <property type="match status" value="1"/>
</dbReference>
<dbReference type="SMART" id="SM00320">
    <property type="entry name" value="WD40"/>
    <property type="match status" value="7"/>
</dbReference>
<dbReference type="Gene3D" id="1.10.510.10">
    <property type="entry name" value="Transferase(Phosphotransferase) domain 1"/>
    <property type="match status" value="1"/>
</dbReference>
<dbReference type="InterPro" id="IPR036322">
    <property type="entry name" value="WD40_repeat_dom_sf"/>
</dbReference>
<accession>A0ABY4L4M5</accession>
<evidence type="ECO:0000256" key="4">
    <source>
        <dbReference type="ARBA" id="ARBA00022840"/>
    </source>
</evidence>
<dbReference type="EMBL" id="CP051627">
    <property type="protein sequence ID" value="UPT22597.1"/>
    <property type="molecule type" value="Genomic_DNA"/>
</dbReference>
<evidence type="ECO:0000256" key="6">
    <source>
        <dbReference type="PROSITE-ProRule" id="PRU10141"/>
    </source>
</evidence>
<organism evidence="9 10">
    <name type="scientific">Thermobifida alba</name>
    <name type="common">Thermomonospora alba</name>
    <dbReference type="NCBI Taxonomy" id="53522"/>
    <lineage>
        <taxon>Bacteria</taxon>
        <taxon>Bacillati</taxon>
        <taxon>Actinomycetota</taxon>
        <taxon>Actinomycetes</taxon>
        <taxon>Streptosporangiales</taxon>
        <taxon>Nocardiopsidaceae</taxon>
        <taxon>Thermobifida</taxon>
    </lineage>
</organism>
<dbReference type="PROSITE" id="PS50294">
    <property type="entry name" value="WD_REPEATS_REGION"/>
    <property type="match status" value="7"/>
</dbReference>
<dbReference type="Gene3D" id="3.30.200.20">
    <property type="entry name" value="Phosphorylase Kinase, domain 1"/>
    <property type="match status" value="1"/>
</dbReference>
<dbReference type="PROSITE" id="PS50082">
    <property type="entry name" value="WD_REPEATS_2"/>
    <property type="match status" value="7"/>
</dbReference>
<dbReference type="Gene3D" id="2.130.10.10">
    <property type="entry name" value="YVTN repeat-like/Quinoprotein amine dehydrogenase"/>
    <property type="match status" value="3"/>
</dbReference>
<dbReference type="Proteomes" id="UP000832041">
    <property type="component" value="Chromosome"/>
</dbReference>
<feature type="repeat" description="WD" evidence="5">
    <location>
        <begin position="696"/>
        <end position="732"/>
    </location>
</feature>
<dbReference type="SUPFAM" id="SSF50978">
    <property type="entry name" value="WD40 repeat-like"/>
    <property type="match status" value="1"/>
</dbReference>